<proteinExistence type="predicted"/>
<evidence type="ECO:0000313" key="1">
    <source>
        <dbReference type="EMBL" id="MED6236897.1"/>
    </source>
</evidence>
<reference evidence="1 2" key="1">
    <citation type="submission" date="2021-07" db="EMBL/GenBank/DDBJ databases">
        <authorList>
            <person name="Palmer J.M."/>
        </authorList>
    </citation>
    <scope>NUCLEOTIDE SEQUENCE [LARGE SCALE GENOMIC DNA]</scope>
    <source>
        <strain evidence="1 2">AT_MEX2019</strain>
        <tissue evidence="1">Muscle</tissue>
    </source>
</reference>
<comment type="caution">
    <text evidence="1">The sequence shown here is derived from an EMBL/GenBank/DDBJ whole genome shotgun (WGS) entry which is preliminary data.</text>
</comment>
<keyword evidence="2" id="KW-1185">Reference proteome</keyword>
<evidence type="ECO:0000313" key="2">
    <source>
        <dbReference type="Proteomes" id="UP001345963"/>
    </source>
</evidence>
<dbReference type="Proteomes" id="UP001345963">
    <property type="component" value="Unassembled WGS sequence"/>
</dbReference>
<name>A0ABU7AFF4_9TELE</name>
<dbReference type="EMBL" id="JAHUTI010013101">
    <property type="protein sequence ID" value="MED6236897.1"/>
    <property type="molecule type" value="Genomic_DNA"/>
</dbReference>
<accession>A0ABU7AFF4</accession>
<organism evidence="1 2">
    <name type="scientific">Ataeniobius toweri</name>
    <dbReference type="NCBI Taxonomy" id="208326"/>
    <lineage>
        <taxon>Eukaryota</taxon>
        <taxon>Metazoa</taxon>
        <taxon>Chordata</taxon>
        <taxon>Craniata</taxon>
        <taxon>Vertebrata</taxon>
        <taxon>Euteleostomi</taxon>
        <taxon>Actinopterygii</taxon>
        <taxon>Neopterygii</taxon>
        <taxon>Teleostei</taxon>
        <taxon>Neoteleostei</taxon>
        <taxon>Acanthomorphata</taxon>
        <taxon>Ovalentaria</taxon>
        <taxon>Atherinomorphae</taxon>
        <taxon>Cyprinodontiformes</taxon>
        <taxon>Goodeidae</taxon>
        <taxon>Ataeniobius</taxon>
    </lineage>
</organism>
<protein>
    <submittedName>
        <fullName evidence="1">Uncharacterized protein</fullName>
    </submittedName>
</protein>
<gene>
    <name evidence="1" type="ORF">ATANTOWER_015769</name>
</gene>
<sequence length="108" mass="12285">MRGNKLRTTWRDDLCRLFCLGIPKNLLESVAGQRDVWVSALDLISGPVPHPLLGFPTFHQFHHLLCHQIILHSAPSSYTRILQTSFSTVTRACCGKLLMRSGKYPIWI</sequence>